<keyword evidence="1" id="KW-1133">Transmembrane helix</keyword>
<feature type="transmembrane region" description="Helical" evidence="1">
    <location>
        <begin position="64"/>
        <end position="85"/>
    </location>
</feature>
<keyword evidence="1" id="KW-0812">Transmembrane</keyword>
<dbReference type="Proteomes" id="UP000662873">
    <property type="component" value="Chromosome"/>
</dbReference>
<evidence type="ECO:0000256" key="1">
    <source>
        <dbReference type="SAM" id="Phobius"/>
    </source>
</evidence>
<feature type="transmembrane region" description="Helical" evidence="1">
    <location>
        <begin position="21"/>
        <end position="44"/>
    </location>
</feature>
<dbReference type="EMBL" id="AP021858">
    <property type="protein sequence ID" value="BBO24404.1"/>
    <property type="molecule type" value="Genomic_DNA"/>
</dbReference>
<evidence type="ECO:0000313" key="3">
    <source>
        <dbReference type="Proteomes" id="UP000662873"/>
    </source>
</evidence>
<protein>
    <recommendedName>
        <fullName evidence="4">Glycerophosphoryl diester phosphodiesterase membrane domain-containing protein</fullName>
    </recommendedName>
</protein>
<organism evidence="2 3">
    <name type="scientific">Candidatus Nitrosymbiomonas proteolyticus</name>
    <dbReference type="NCBI Taxonomy" id="2608984"/>
    <lineage>
        <taxon>Bacteria</taxon>
        <taxon>Bacillati</taxon>
        <taxon>Armatimonadota</taxon>
        <taxon>Armatimonadota incertae sedis</taxon>
        <taxon>Candidatus Nitrosymbiomonas</taxon>
    </lineage>
</organism>
<accession>A0A809SF13</accession>
<feature type="transmembrane region" description="Helical" evidence="1">
    <location>
        <begin position="119"/>
        <end position="147"/>
    </location>
</feature>
<keyword evidence="1" id="KW-0472">Membrane</keyword>
<dbReference type="KEGG" id="npy:NPRO_19990"/>
<reference evidence="2" key="1">
    <citation type="journal article" name="DNA Res.">
        <title>The physiological potential of anammox bacteria as revealed by their core genome structure.</title>
        <authorList>
            <person name="Okubo T."/>
            <person name="Toyoda A."/>
            <person name="Fukuhara K."/>
            <person name="Uchiyama I."/>
            <person name="Harigaya Y."/>
            <person name="Kuroiwa M."/>
            <person name="Suzuki T."/>
            <person name="Murakami Y."/>
            <person name="Suwa Y."/>
            <person name="Takami H."/>
        </authorList>
    </citation>
    <scope>NUCLEOTIDE SEQUENCE</scope>
    <source>
        <strain evidence="2">317325-2</strain>
    </source>
</reference>
<sequence>MIPQGTALDAALQAYQGVGRLILRTTVFPSLLILASVAFVLFYVMPAFGVTDAPGDTRAQVGEAILLLTMAFAVGGPLMVFGFAYSNAVSVKLTADYLLGRVPEPKAAVDAARRIQWRLFWLTLLQLVYGWAGIVVATISMMLAAVLGEVVRDDALWSGLFALFGIVGYLIGAVMLPVVTIYYGLAPSVMVIEDVRSPFAALRRARELLKEQGHASSGVGVLFGGAVMVSLIALLAILGILASFGIVNSLLTIESLSAFGHVGPLVAEAIRLSPWFLAIWAVMPAWSIFCTLVYFDRRIRLEGYDIQLLKQEVLRADRHNRFEV</sequence>
<dbReference type="AlphaFoldDB" id="A0A809SF13"/>
<gene>
    <name evidence="2" type="ORF">NPRO_19990</name>
</gene>
<feature type="transmembrane region" description="Helical" evidence="1">
    <location>
        <begin position="159"/>
        <end position="185"/>
    </location>
</feature>
<name>A0A809SF13_9BACT</name>
<proteinExistence type="predicted"/>
<evidence type="ECO:0008006" key="4">
    <source>
        <dbReference type="Google" id="ProtNLM"/>
    </source>
</evidence>
<evidence type="ECO:0000313" key="2">
    <source>
        <dbReference type="EMBL" id="BBO24404.1"/>
    </source>
</evidence>
<feature type="transmembrane region" description="Helical" evidence="1">
    <location>
        <begin position="275"/>
        <end position="295"/>
    </location>
</feature>
<feature type="transmembrane region" description="Helical" evidence="1">
    <location>
        <begin position="219"/>
        <end position="247"/>
    </location>
</feature>